<accession>A0AAD7WMU4</accession>
<feature type="region of interest" description="Disordered" evidence="1">
    <location>
        <begin position="1"/>
        <end position="57"/>
    </location>
</feature>
<evidence type="ECO:0000256" key="1">
    <source>
        <dbReference type="SAM" id="MobiDB-lite"/>
    </source>
</evidence>
<name>A0AAD7WMU4_9TELE</name>
<protein>
    <submittedName>
        <fullName evidence="2">Uncharacterized protein</fullName>
    </submittedName>
</protein>
<sequence length="77" mass="8282">MPEAAGEQSNLAHDSPMRHDPTAGAATALSEPRGLSRSSWQSRAKVTPCAKRPSSKINPVEARINHVTPVFVIPDRP</sequence>
<comment type="caution">
    <text evidence="2">The sequence shown here is derived from an EMBL/GenBank/DDBJ whole genome shotgun (WGS) entry which is preliminary data.</text>
</comment>
<evidence type="ECO:0000313" key="3">
    <source>
        <dbReference type="Proteomes" id="UP001221898"/>
    </source>
</evidence>
<evidence type="ECO:0000313" key="2">
    <source>
        <dbReference type="EMBL" id="KAJ8401849.1"/>
    </source>
</evidence>
<dbReference type="AlphaFoldDB" id="A0AAD7WMU4"/>
<organism evidence="2 3">
    <name type="scientific">Aldrovandia affinis</name>
    <dbReference type="NCBI Taxonomy" id="143900"/>
    <lineage>
        <taxon>Eukaryota</taxon>
        <taxon>Metazoa</taxon>
        <taxon>Chordata</taxon>
        <taxon>Craniata</taxon>
        <taxon>Vertebrata</taxon>
        <taxon>Euteleostomi</taxon>
        <taxon>Actinopterygii</taxon>
        <taxon>Neopterygii</taxon>
        <taxon>Teleostei</taxon>
        <taxon>Notacanthiformes</taxon>
        <taxon>Halosauridae</taxon>
        <taxon>Aldrovandia</taxon>
    </lineage>
</organism>
<dbReference type="Proteomes" id="UP001221898">
    <property type="component" value="Unassembled WGS sequence"/>
</dbReference>
<gene>
    <name evidence="2" type="ORF">AAFF_G00374300</name>
</gene>
<reference evidence="2" key="1">
    <citation type="journal article" date="2023" name="Science">
        <title>Genome structures resolve the early diversification of teleost fishes.</title>
        <authorList>
            <person name="Parey E."/>
            <person name="Louis A."/>
            <person name="Montfort J."/>
            <person name="Bouchez O."/>
            <person name="Roques C."/>
            <person name="Iampietro C."/>
            <person name="Lluch J."/>
            <person name="Castinel A."/>
            <person name="Donnadieu C."/>
            <person name="Desvignes T."/>
            <person name="Floi Bucao C."/>
            <person name="Jouanno E."/>
            <person name="Wen M."/>
            <person name="Mejri S."/>
            <person name="Dirks R."/>
            <person name="Jansen H."/>
            <person name="Henkel C."/>
            <person name="Chen W.J."/>
            <person name="Zahm M."/>
            <person name="Cabau C."/>
            <person name="Klopp C."/>
            <person name="Thompson A.W."/>
            <person name="Robinson-Rechavi M."/>
            <person name="Braasch I."/>
            <person name="Lecointre G."/>
            <person name="Bobe J."/>
            <person name="Postlethwait J.H."/>
            <person name="Berthelot C."/>
            <person name="Roest Crollius H."/>
            <person name="Guiguen Y."/>
        </authorList>
    </citation>
    <scope>NUCLEOTIDE SEQUENCE</scope>
    <source>
        <strain evidence="2">NC1722</strain>
    </source>
</reference>
<dbReference type="EMBL" id="JAINUG010000067">
    <property type="protein sequence ID" value="KAJ8401849.1"/>
    <property type="molecule type" value="Genomic_DNA"/>
</dbReference>
<keyword evidence="3" id="KW-1185">Reference proteome</keyword>
<proteinExistence type="predicted"/>